<name>S9THL8_9TRYP</name>
<feature type="region of interest" description="Disordered" evidence="1">
    <location>
        <begin position="38"/>
        <end position="101"/>
    </location>
</feature>
<sequence length="331" mass="37688">MLRRDHLRGGGGARPQQPVRVEPAGQHRLRALPARLGHEQQRDVPPHHVAVQQRAQVRPHVDGLRRRRPREVRQQRRGRQRQRRRGPGRNRRRQRRRRAAMEVVNREAVLVAPPRRRAGRRRGEPRGRLVVRRAQVPRQGAAVARERRRLPPLRTAAPRAGRRGQDRVVDERPVQIDEHRLLLPQVPPQRRHVRREERDAEDAGLDDRHVRRGRRRRRRRRAVLAHQHDACNRLPQALVDEQGVNAAAPREAKLVLELLAAAALRLVVRQRLAPHVGGSRRRRARRLLVLALPPRHGALHAQVLVAVKAVGGRGDGPCRGGAAAAAAVALL</sequence>
<organism evidence="2 3">
    <name type="scientific">Strigomonas culicis</name>
    <dbReference type="NCBI Taxonomy" id="28005"/>
    <lineage>
        <taxon>Eukaryota</taxon>
        <taxon>Discoba</taxon>
        <taxon>Euglenozoa</taxon>
        <taxon>Kinetoplastea</taxon>
        <taxon>Metakinetoplastina</taxon>
        <taxon>Trypanosomatida</taxon>
        <taxon>Trypanosomatidae</taxon>
        <taxon>Strigomonadinae</taxon>
        <taxon>Strigomonas</taxon>
    </lineage>
</organism>
<gene>
    <name evidence="2" type="ORF">STCU_11302</name>
</gene>
<evidence type="ECO:0000313" key="3">
    <source>
        <dbReference type="Proteomes" id="UP000015354"/>
    </source>
</evidence>
<feature type="region of interest" description="Disordered" evidence="1">
    <location>
        <begin position="186"/>
        <end position="221"/>
    </location>
</feature>
<dbReference type="AlphaFoldDB" id="S9THL8"/>
<feature type="region of interest" description="Disordered" evidence="1">
    <location>
        <begin position="115"/>
        <end position="149"/>
    </location>
</feature>
<accession>S9THL8</accession>
<dbReference type="Proteomes" id="UP000015354">
    <property type="component" value="Unassembled WGS sequence"/>
</dbReference>
<comment type="caution">
    <text evidence="2">The sequence shown here is derived from an EMBL/GenBank/DDBJ whole genome shotgun (WGS) entry which is preliminary data.</text>
</comment>
<feature type="region of interest" description="Disordered" evidence="1">
    <location>
        <begin position="1"/>
        <end position="25"/>
    </location>
</feature>
<feature type="compositionally biased region" description="Basic residues" evidence="1">
    <location>
        <begin position="65"/>
        <end position="98"/>
    </location>
</feature>
<evidence type="ECO:0000256" key="1">
    <source>
        <dbReference type="SAM" id="MobiDB-lite"/>
    </source>
</evidence>
<keyword evidence="3" id="KW-1185">Reference proteome</keyword>
<feature type="compositionally biased region" description="Basic residues" evidence="1">
    <location>
        <begin position="210"/>
        <end position="221"/>
    </location>
</feature>
<dbReference type="EMBL" id="ATMH01011226">
    <property type="protein sequence ID" value="EPY16409.1"/>
    <property type="molecule type" value="Genomic_DNA"/>
</dbReference>
<evidence type="ECO:0000313" key="2">
    <source>
        <dbReference type="EMBL" id="EPY16409.1"/>
    </source>
</evidence>
<protein>
    <submittedName>
        <fullName evidence="2">Uncharacterized protein</fullName>
    </submittedName>
</protein>
<reference evidence="2 3" key="1">
    <citation type="journal article" date="2013" name="PLoS ONE">
        <title>Predicting the Proteins of Angomonas deanei, Strigomonas culicis and Their Respective Endosymbionts Reveals New Aspects of the Trypanosomatidae Family.</title>
        <authorList>
            <person name="Motta M.C."/>
            <person name="Martins A.C."/>
            <person name="de Souza S.S."/>
            <person name="Catta-Preta C.M."/>
            <person name="Silva R."/>
            <person name="Klein C.C."/>
            <person name="de Almeida L.G."/>
            <person name="de Lima Cunha O."/>
            <person name="Ciapina L.P."/>
            <person name="Brocchi M."/>
            <person name="Colabardini A.C."/>
            <person name="de Araujo Lima B."/>
            <person name="Machado C.R."/>
            <person name="de Almeida Soares C.M."/>
            <person name="Probst C.M."/>
            <person name="de Menezes C.B."/>
            <person name="Thompson C.E."/>
            <person name="Bartholomeu D.C."/>
            <person name="Gradia D.F."/>
            <person name="Pavoni D.P."/>
            <person name="Grisard E.C."/>
            <person name="Fantinatti-Garboggini F."/>
            <person name="Marchini F.K."/>
            <person name="Rodrigues-Luiz G.F."/>
            <person name="Wagner G."/>
            <person name="Goldman G.H."/>
            <person name="Fietto J.L."/>
            <person name="Elias M.C."/>
            <person name="Goldman M.H."/>
            <person name="Sagot M.F."/>
            <person name="Pereira M."/>
            <person name="Stoco P.H."/>
            <person name="de Mendonca-Neto R.P."/>
            <person name="Teixeira S.M."/>
            <person name="Maciel T.E."/>
            <person name="de Oliveira Mendes T.A."/>
            <person name="Urmenyi T.P."/>
            <person name="de Souza W."/>
            <person name="Schenkman S."/>
            <person name="de Vasconcelos A.T."/>
        </authorList>
    </citation>
    <scope>NUCLEOTIDE SEQUENCE [LARGE SCALE GENOMIC DNA]</scope>
</reference>
<proteinExistence type="predicted"/>